<dbReference type="AlphaFoldDB" id="A0A0D2XFP0"/>
<sequence>MSRDAFAQQVKDRLCLTAGLPSTHPTASYWQEPPSEISTIQSADLPSETDFAIIGSGVTGTSVAHTLLNHPRAAGRITMLEARTACSGATGRNGGHLVSDICDRFQDLADSLGAEEAIKILRFSEANIAELKAVVAQLDEFEQDAVELREVNATATIGDRETLEHLKGSFELMKATAGQTKLAYGVIEDQDVIKVSSIALHYNKYKYRDGIAVSEQKGAGALWPYRLITIIQKRLLNAHKSRFSIETNTPVLSISSQGVAGQAEHMYLLQTPRGVIRARKIIHCTNGYSSHLLPNLTGVVYQLRGTVSVQDPGDSFPRLGHELSWTKAHKGYYDPETRTVTPGLYYAQQNAKTGEIVIGGESQEVENLLTSDDSEVSPTAKEHISSIIPKIFIDADNAKTRKVWSGIMGFTPDGLPLVGNLAQKSTGRAGSDEWIAAGFNGHGMDKCWLSGQAVAKMAIGEDVPSWLPASFLVSEERLESLTLERAVESMVAAFPSE</sequence>
<organism evidence="2 3">
    <name type="scientific">Fusarium oxysporum (strain Fo5176)</name>
    <name type="common">Fusarium vascular wilt</name>
    <dbReference type="NCBI Taxonomy" id="660025"/>
    <lineage>
        <taxon>Eukaryota</taxon>
        <taxon>Fungi</taxon>
        <taxon>Dikarya</taxon>
        <taxon>Ascomycota</taxon>
        <taxon>Pezizomycotina</taxon>
        <taxon>Sordariomycetes</taxon>
        <taxon>Hypocreomycetidae</taxon>
        <taxon>Hypocreales</taxon>
        <taxon>Nectriaceae</taxon>
        <taxon>Fusarium</taxon>
        <taxon>Fusarium oxysporum species complex</taxon>
    </lineage>
</organism>
<dbReference type="Gene3D" id="3.50.50.60">
    <property type="entry name" value="FAD/NAD(P)-binding domain"/>
    <property type="match status" value="1"/>
</dbReference>
<proteinExistence type="predicted"/>
<reference evidence="3" key="1">
    <citation type="journal article" date="2012" name="Mol. Plant Microbe Interact.">
        <title>A highly conserved effector in Fusarium oxysporum is required for full virulence on Arabidopsis.</title>
        <authorList>
            <person name="Thatcher L.F."/>
            <person name="Gardiner D.M."/>
            <person name="Kazan K."/>
            <person name="Manners J."/>
        </authorList>
    </citation>
    <scope>NUCLEOTIDE SEQUENCE [LARGE SCALE GENOMIC DNA]</scope>
    <source>
        <strain evidence="3">Fo5176</strain>
    </source>
</reference>
<dbReference type="PANTHER" id="PTHR13847:SF213">
    <property type="entry name" value="DEPENDENT OXIDOREDUCTASE, PUTATIVE-RELATED"/>
    <property type="match status" value="1"/>
</dbReference>
<dbReference type="Gene3D" id="3.30.9.10">
    <property type="entry name" value="D-Amino Acid Oxidase, subunit A, domain 2"/>
    <property type="match status" value="1"/>
</dbReference>
<evidence type="ECO:0000313" key="3">
    <source>
        <dbReference type="Proteomes" id="UP000002489"/>
    </source>
</evidence>
<dbReference type="STRING" id="426428.A0A0D2XFP0"/>
<dbReference type="EnsemblFungi" id="FOXG_02729T0">
    <property type="protein sequence ID" value="FOXG_02729P0"/>
    <property type="gene ID" value="FOXG_02729"/>
</dbReference>
<protein>
    <recommendedName>
        <fullName evidence="1">FAD dependent oxidoreductase domain-containing protein</fullName>
    </recommendedName>
</protein>
<dbReference type="InterPro" id="IPR006076">
    <property type="entry name" value="FAD-dep_OxRdtase"/>
</dbReference>
<feature type="domain" description="FAD dependent oxidoreductase" evidence="1">
    <location>
        <begin position="50"/>
        <end position="457"/>
    </location>
</feature>
<accession>A0A0D2XFP0</accession>
<dbReference type="Proteomes" id="UP000002489">
    <property type="component" value="Unassembled WGS sequence"/>
</dbReference>
<evidence type="ECO:0000313" key="2">
    <source>
        <dbReference type="EnsemblFungi" id="FOXG_02729P0"/>
    </source>
</evidence>
<dbReference type="SUPFAM" id="SSF51905">
    <property type="entry name" value="FAD/NAD(P)-binding domain"/>
    <property type="match status" value="1"/>
</dbReference>
<reference evidence="2" key="2">
    <citation type="submission" date="2025-08" db="UniProtKB">
        <authorList>
            <consortium name="EnsemblFungi"/>
        </authorList>
    </citation>
    <scope>IDENTIFICATION</scope>
    <source>
        <strain evidence="2">4287 / CBS 123668 / FGSC 9935 / NRRL 34936</strain>
    </source>
</reference>
<dbReference type="InterPro" id="IPR036188">
    <property type="entry name" value="FAD/NAD-bd_sf"/>
</dbReference>
<dbReference type="Pfam" id="PF01266">
    <property type="entry name" value="DAO"/>
    <property type="match status" value="1"/>
</dbReference>
<dbReference type="GO" id="GO:0005737">
    <property type="term" value="C:cytoplasm"/>
    <property type="evidence" value="ECO:0007669"/>
    <property type="project" value="TreeGrafter"/>
</dbReference>
<evidence type="ECO:0000259" key="1">
    <source>
        <dbReference type="Pfam" id="PF01266"/>
    </source>
</evidence>
<dbReference type="PANTHER" id="PTHR13847">
    <property type="entry name" value="SARCOSINE DEHYDROGENASE-RELATED"/>
    <property type="match status" value="1"/>
</dbReference>
<name>A0A0D2XFP0_FUSOF</name>